<evidence type="ECO:0000256" key="5">
    <source>
        <dbReference type="ARBA" id="ARBA00022725"/>
    </source>
</evidence>
<dbReference type="AlphaFoldDB" id="A0A8D2IKT8"/>
<evidence type="ECO:0000313" key="15">
    <source>
        <dbReference type="Proteomes" id="UP000694545"/>
    </source>
</evidence>
<sequence>MDLQNQTELTEFILLGFSALEDIQNLLSGGFLIIYLLTLLWNTFIISIAILDKKLRTPMYFFLGNLSFLDICYTTTTVPQMLYHLLSGRNTISYMGCVFQLYLFFSFLGVECLLLAVMAFDRYIAICRPLRYTLIISNNICLQLASACWAGGFLNSLIHAVCAFRLPFCGNNQIDINHFFCEEPAVLQLACMDTYMVKITIFALSVIVLMLPFTFIVVSYIHIARVVLSIQSMEGRKRAFSTCFTHLTVVILFYSTISFTYLQPQSDWAADQEKKASVFYALVSPMLNPIIYSLRNKDVKRALAKVMGKIS</sequence>
<accession>A0A8D2IKT8</accession>
<keyword evidence="5 12" id="KW-0552">Olfaction</keyword>
<dbReference type="PROSITE" id="PS50262">
    <property type="entry name" value="G_PROTEIN_RECEP_F1_2"/>
    <property type="match status" value="1"/>
</dbReference>
<feature type="transmembrane region" description="Helical" evidence="12">
    <location>
        <begin position="92"/>
        <end position="120"/>
    </location>
</feature>
<keyword evidence="6 12" id="KW-1133">Transmembrane helix</keyword>
<evidence type="ECO:0000256" key="6">
    <source>
        <dbReference type="ARBA" id="ARBA00022989"/>
    </source>
</evidence>
<evidence type="ECO:0000256" key="12">
    <source>
        <dbReference type="RuleBase" id="RU363047"/>
    </source>
</evidence>
<feature type="domain" description="G-protein coupled receptors family 1 profile" evidence="13">
    <location>
        <begin position="41"/>
        <end position="292"/>
    </location>
</feature>
<keyword evidence="2 12" id="KW-1003">Cell membrane</keyword>
<protein>
    <recommendedName>
        <fullName evidence="12">Olfactory receptor</fullName>
    </recommendedName>
</protein>
<dbReference type="PROSITE" id="PS00237">
    <property type="entry name" value="G_PROTEIN_RECEP_F1_1"/>
    <property type="match status" value="1"/>
</dbReference>
<dbReference type="InterPro" id="IPR000725">
    <property type="entry name" value="Olfact_rcpt"/>
</dbReference>
<feature type="transmembrane region" description="Helical" evidence="12">
    <location>
        <begin position="199"/>
        <end position="227"/>
    </location>
</feature>
<dbReference type="Ensembl" id="ENSVKKT00000002468.1">
    <property type="protein sequence ID" value="ENSVKKP00000002395.1"/>
    <property type="gene ID" value="ENSVKKG00000001923.1"/>
</dbReference>
<dbReference type="GO" id="GO:0004930">
    <property type="term" value="F:G protein-coupled receptor activity"/>
    <property type="evidence" value="ECO:0007669"/>
    <property type="project" value="UniProtKB-KW"/>
</dbReference>
<evidence type="ECO:0000256" key="9">
    <source>
        <dbReference type="ARBA" id="ARBA00023170"/>
    </source>
</evidence>
<comment type="similarity">
    <text evidence="11">Belongs to the G-protein coupled receptor 1 family.</text>
</comment>
<evidence type="ECO:0000259" key="13">
    <source>
        <dbReference type="PROSITE" id="PS50262"/>
    </source>
</evidence>
<dbReference type="FunFam" id="1.20.1070.10:FF:000005">
    <property type="entry name" value="Olfactory receptor"/>
    <property type="match status" value="1"/>
</dbReference>
<reference evidence="14" key="2">
    <citation type="submission" date="2025-09" db="UniProtKB">
        <authorList>
            <consortium name="Ensembl"/>
        </authorList>
    </citation>
    <scope>IDENTIFICATION</scope>
</reference>
<feature type="transmembrane region" description="Helical" evidence="12">
    <location>
        <begin position="277"/>
        <end position="294"/>
    </location>
</feature>
<evidence type="ECO:0000256" key="1">
    <source>
        <dbReference type="ARBA" id="ARBA00004651"/>
    </source>
</evidence>
<evidence type="ECO:0000256" key="2">
    <source>
        <dbReference type="ARBA" id="ARBA00022475"/>
    </source>
</evidence>
<keyword evidence="15" id="KW-1185">Reference proteome</keyword>
<proteinExistence type="inferred from homology"/>
<evidence type="ECO:0000256" key="10">
    <source>
        <dbReference type="ARBA" id="ARBA00023224"/>
    </source>
</evidence>
<feature type="transmembrane region" description="Helical" evidence="12">
    <location>
        <begin position="63"/>
        <end position="86"/>
    </location>
</feature>
<dbReference type="GO" id="GO:0004984">
    <property type="term" value="F:olfactory receptor activity"/>
    <property type="evidence" value="ECO:0007669"/>
    <property type="project" value="InterPro"/>
</dbReference>
<evidence type="ECO:0000256" key="11">
    <source>
        <dbReference type="RuleBase" id="RU000688"/>
    </source>
</evidence>
<dbReference type="Proteomes" id="UP000694545">
    <property type="component" value="Unplaced"/>
</dbReference>
<dbReference type="PANTHER" id="PTHR26453">
    <property type="entry name" value="OLFACTORY RECEPTOR"/>
    <property type="match status" value="1"/>
</dbReference>
<feature type="transmembrane region" description="Helical" evidence="12">
    <location>
        <begin position="26"/>
        <end position="51"/>
    </location>
</feature>
<dbReference type="PRINTS" id="PR00245">
    <property type="entry name" value="OLFACTORYR"/>
</dbReference>
<keyword evidence="8 12" id="KW-0472">Membrane</keyword>
<reference evidence="14" key="1">
    <citation type="submission" date="2025-08" db="UniProtKB">
        <authorList>
            <consortium name="Ensembl"/>
        </authorList>
    </citation>
    <scope>IDENTIFICATION</scope>
</reference>
<feature type="transmembrane region" description="Helical" evidence="12">
    <location>
        <begin position="132"/>
        <end position="158"/>
    </location>
</feature>
<evidence type="ECO:0000256" key="3">
    <source>
        <dbReference type="ARBA" id="ARBA00022606"/>
    </source>
</evidence>
<keyword evidence="7 11" id="KW-0297">G-protein coupled receptor</keyword>
<evidence type="ECO:0000256" key="8">
    <source>
        <dbReference type="ARBA" id="ARBA00023136"/>
    </source>
</evidence>
<evidence type="ECO:0000256" key="7">
    <source>
        <dbReference type="ARBA" id="ARBA00023040"/>
    </source>
</evidence>
<keyword evidence="3 12" id="KW-0716">Sensory transduction</keyword>
<evidence type="ECO:0000256" key="4">
    <source>
        <dbReference type="ARBA" id="ARBA00022692"/>
    </source>
</evidence>
<dbReference type="Gene3D" id="1.20.1070.10">
    <property type="entry name" value="Rhodopsin 7-helix transmembrane proteins"/>
    <property type="match status" value="1"/>
</dbReference>
<name>A0A8D2IKT8_VARKO</name>
<dbReference type="CDD" id="cd15225">
    <property type="entry name" value="7tmA_OR10A-like"/>
    <property type="match status" value="1"/>
</dbReference>
<feature type="transmembrane region" description="Helical" evidence="12">
    <location>
        <begin position="239"/>
        <end position="257"/>
    </location>
</feature>
<dbReference type="PRINTS" id="PR00237">
    <property type="entry name" value="GPCRRHODOPSN"/>
</dbReference>
<dbReference type="InterPro" id="IPR000276">
    <property type="entry name" value="GPCR_Rhodpsn"/>
</dbReference>
<evidence type="ECO:0000313" key="14">
    <source>
        <dbReference type="Ensembl" id="ENSVKKP00000002395.1"/>
    </source>
</evidence>
<keyword evidence="9 11" id="KW-0675">Receptor</keyword>
<keyword evidence="10 11" id="KW-0807">Transducer</keyword>
<dbReference type="SUPFAM" id="SSF81321">
    <property type="entry name" value="Family A G protein-coupled receptor-like"/>
    <property type="match status" value="1"/>
</dbReference>
<keyword evidence="4 11" id="KW-0812">Transmembrane</keyword>
<dbReference type="Pfam" id="PF13853">
    <property type="entry name" value="7tm_4"/>
    <property type="match status" value="1"/>
</dbReference>
<dbReference type="InterPro" id="IPR017452">
    <property type="entry name" value="GPCR_Rhodpsn_7TM"/>
</dbReference>
<comment type="subcellular location">
    <subcellularLocation>
        <location evidence="1 12">Cell membrane</location>
        <topology evidence="1 12">Multi-pass membrane protein</topology>
    </subcellularLocation>
</comment>
<organism evidence="14 15">
    <name type="scientific">Varanus komodoensis</name>
    <name type="common">Komodo dragon</name>
    <dbReference type="NCBI Taxonomy" id="61221"/>
    <lineage>
        <taxon>Eukaryota</taxon>
        <taxon>Metazoa</taxon>
        <taxon>Chordata</taxon>
        <taxon>Craniata</taxon>
        <taxon>Vertebrata</taxon>
        <taxon>Euteleostomi</taxon>
        <taxon>Lepidosauria</taxon>
        <taxon>Squamata</taxon>
        <taxon>Bifurcata</taxon>
        <taxon>Unidentata</taxon>
        <taxon>Episquamata</taxon>
        <taxon>Toxicofera</taxon>
        <taxon>Anguimorpha</taxon>
        <taxon>Paleoanguimorpha</taxon>
        <taxon>Varanoidea</taxon>
        <taxon>Varanidae</taxon>
        <taxon>Varanus</taxon>
    </lineage>
</organism>
<dbReference type="GO" id="GO:0005886">
    <property type="term" value="C:plasma membrane"/>
    <property type="evidence" value="ECO:0007669"/>
    <property type="project" value="UniProtKB-SubCell"/>
</dbReference>